<evidence type="ECO:0000313" key="3">
    <source>
        <dbReference type="Proteomes" id="UP000237061"/>
    </source>
</evidence>
<keyword evidence="3" id="KW-1185">Reference proteome</keyword>
<gene>
    <name evidence="2" type="ORF">CVS27_06750</name>
</gene>
<dbReference type="EMBL" id="PPXC01000004">
    <property type="protein sequence ID" value="POH74256.1"/>
    <property type="molecule type" value="Genomic_DNA"/>
</dbReference>
<protein>
    <submittedName>
        <fullName evidence="2">DUF2236 domain-containing protein</fullName>
    </submittedName>
</protein>
<accession>A0A2S3ZY88</accession>
<dbReference type="Proteomes" id="UP000237061">
    <property type="component" value="Unassembled WGS sequence"/>
</dbReference>
<sequence length="270" mass="29460">MYEGQGGFTVKASLTLADVAPESVLLAGAGSAILLQLANPPVGYGVARHSNFSHDPLRRLHGTLSYIYALSNGTPAQRRTVQSRVRRAHQPVKYAGSDAVPAYNASNPEQQLWVAATLYKSAAQTYEAVFPALSATDAESVYAGYGVLGTALGMPAELWPPSCADFEVYWERQLALLSVDSTVRAVAQTLLAAKHAPLWVKVLMPLVRFLTVGLLPPAVREMYGFTWPTRKDRTLRALFKTASVLVRITPAWIRHAPMHYYLKRIPGGAQ</sequence>
<dbReference type="AlphaFoldDB" id="A0A2S3ZY88"/>
<dbReference type="PANTHER" id="PTHR36151">
    <property type="entry name" value="BLR2777 PROTEIN"/>
    <property type="match status" value="1"/>
</dbReference>
<dbReference type="PANTHER" id="PTHR36151:SF3">
    <property type="entry name" value="ER-BOUND OXYGENASE MPAB_MPAB'_RUBBER OXYGENASE CATALYTIC DOMAIN-CONTAINING PROTEIN"/>
    <property type="match status" value="1"/>
</dbReference>
<feature type="domain" description="ER-bound oxygenase mpaB/mpaB'/Rubber oxygenase catalytic" evidence="1">
    <location>
        <begin position="22"/>
        <end position="242"/>
    </location>
</feature>
<dbReference type="Pfam" id="PF09995">
    <property type="entry name" value="MPAB_Lcp_cat"/>
    <property type="match status" value="1"/>
</dbReference>
<dbReference type="InterPro" id="IPR018713">
    <property type="entry name" value="MPAB/Lcp_cat_dom"/>
</dbReference>
<organism evidence="2 3">
    <name type="scientific">Arthrobacter glacialis</name>
    <dbReference type="NCBI Taxonomy" id="1664"/>
    <lineage>
        <taxon>Bacteria</taxon>
        <taxon>Bacillati</taxon>
        <taxon>Actinomycetota</taxon>
        <taxon>Actinomycetes</taxon>
        <taxon>Micrococcales</taxon>
        <taxon>Micrococcaceae</taxon>
        <taxon>Arthrobacter</taxon>
    </lineage>
</organism>
<proteinExistence type="predicted"/>
<dbReference type="GO" id="GO:0016491">
    <property type="term" value="F:oxidoreductase activity"/>
    <property type="evidence" value="ECO:0007669"/>
    <property type="project" value="InterPro"/>
</dbReference>
<reference evidence="2 3" key="1">
    <citation type="submission" date="2018-01" db="EMBL/GenBank/DDBJ databases">
        <title>Arthrobacter sp. nov., from glaciers in China.</title>
        <authorList>
            <person name="Liu Q."/>
            <person name="Xin Y.-H."/>
        </authorList>
    </citation>
    <scope>NUCLEOTIDE SEQUENCE [LARGE SCALE GENOMIC DNA]</scope>
    <source>
        <strain evidence="2 3">HLT2-12-2</strain>
    </source>
</reference>
<comment type="caution">
    <text evidence="2">The sequence shown here is derived from an EMBL/GenBank/DDBJ whole genome shotgun (WGS) entry which is preliminary data.</text>
</comment>
<evidence type="ECO:0000259" key="1">
    <source>
        <dbReference type="Pfam" id="PF09995"/>
    </source>
</evidence>
<evidence type="ECO:0000313" key="2">
    <source>
        <dbReference type="EMBL" id="POH74256.1"/>
    </source>
</evidence>
<name>A0A2S3ZY88_ARTGL</name>